<dbReference type="Gene3D" id="3.30.160.60">
    <property type="entry name" value="Classic Zinc Finger"/>
    <property type="match status" value="1"/>
</dbReference>
<name>A0AAE8N5H1_9PEZI</name>
<evidence type="ECO:0008006" key="3">
    <source>
        <dbReference type="Google" id="ProtNLM"/>
    </source>
</evidence>
<dbReference type="Proteomes" id="UP001187682">
    <property type="component" value="Unassembled WGS sequence"/>
</dbReference>
<sequence>MEGDSEYDYYGGSGEYYYGSQAGSSSDPRNLTSDGYCCLVPGCKAVPFKRNADLDRHYKHKHRPDERKEAYFCDYPKCSRRDTPFHRRDHFRDHLRDYHKEDIAKRGRPVHTHWVESRNVKKEWWRCTRCLSRVMVESNGFDCPGCNTSCDSNRVQPRTSP</sequence>
<reference evidence="1" key="1">
    <citation type="submission" date="2018-03" db="EMBL/GenBank/DDBJ databases">
        <authorList>
            <person name="Guldener U."/>
        </authorList>
    </citation>
    <scope>NUCLEOTIDE SEQUENCE</scope>
</reference>
<gene>
    <name evidence="1" type="ORF">DNG_09342</name>
</gene>
<accession>A0AAE8N5H1</accession>
<evidence type="ECO:0000313" key="2">
    <source>
        <dbReference type="Proteomes" id="UP001187682"/>
    </source>
</evidence>
<comment type="caution">
    <text evidence="1">The sequence shown here is derived from an EMBL/GenBank/DDBJ whole genome shotgun (WGS) entry which is preliminary data.</text>
</comment>
<protein>
    <recommendedName>
        <fullName evidence="3">C2H2-type domain-containing protein</fullName>
    </recommendedName>
</protein>
<keyword evidence="2" id="KW-1185">Reference proteome</keyword>
<dbReference type="EMBL" id="ONZQ02000016">
    <property type="protein sequence ID" value="SPO06650.1"/>
    <property type="molecule type" value="Genomic_DNA"/>
</dbReference>
<organism evidence="1 2">
    <name type="scientific">Cephalotrichum gorgonifer</name>
    <dbReference type="NCBI Taxonomy" id="2041049"/>
    <lineage>
        <taxon>Eukaryota</taxon>
        <taxon>Fungi</taxon>
        <taxon>Dikarya</taxon>
        <taxon>Ascomycota</taxon>
        <taxon>Pezizomycotina</taxon>
        <taxon>Sordariomycetes</taxon>
        <taxon>Hypocreomycetidae</taxon>
        <taxon>Microascales</taxon>
        <taxon>Microascaceae</taxon>
        <taxon>Cephalotrichum</taxon>
    </lineage>
</organism>
<proteinExistence type="predicted"/>
<evidence type="ECO:0000313" key="1">
    <source>
        <dbReference type="EMBL" id="SPO06650.1"/>
    </source>
</evidence>
<dbReference type="AlphaFoldDB" id="A0AAE8N5H1"/>